<feature type="compositionally biased region" description="Low complexity" evidence="16">
    <location>
        <begin position="282"/>
        <end position="355"/>
    </location>
</feature>
<feature type="active site" evidence="13">
    <location>
        <position position="158"/>
    </location>
</feature>
<dbReference type="InterPro" id="IPR050414">
    <property type="entry name" value="Fungal_M35_metalloproteases"/>
</dbReference>
<evidence type="ECO:0000256" key="2">
    <source>
        <dbReference type="ARBA" id="ARBA00004613"/>
    </source>
</evidence>
<evidence type="ECO:0000256" key="9">
    <source>
        <dbReference type="ARBA" id="ARBA00022801"/>
    </source>
</evidence>
<dbReference type="InterPro" id="IPR001384">
    <property type="entry name" value="Peptidase_M35"/>
</dbReference>
<evidence type="ECO:0000256" key="11">
    <source>
        <dbReference type="ARBA" id="ARBA00023049"/>
    </source>
</evidence>
<sequence>MHVLSVILPLYLALPTTAGFLKPRATYTDCTDSQKQLLSAAVTDAGKMASAGASSLRSNSASSLFQTFFKTTDSSSMDQVASALEKIAEEASQPGGGVVTYSCSPGSINCQTGSFSTTGYASTDGTNGQVNTCPAYFDLPASSDDCTVLDQRTSALHELGHTKGVLGNEVYGYQEIMNIDTQTALSNAESYAFFAKSVFLGCGGQSGQSGQSSQSGQTGKTGSSGSISGGSSSQPKTSGTTSTNNPSGSNQMGSSSPFGSSSNTGSLGNMGSLFGNSGSLTGPGSSVESSSPYGSSGSPYGSSYGSPYGSSYGSPYGSSDSSTGSDSPMESSMGNPYGSSSGMGSSYGSENSMSGQGSSMESPPSVIDSGSQDSYGGTGNSDSYDGSDSYGDMGSSGSYDDMGSSDSYGGMGY</sequence>
<comment type="cofactor">
    <cofactor evidence="14 15">
        <name>Zn(2+)</name>
        <dbReference type="ChEBI" id="CHEBI:29105"/>
    </cofactor>
    <text evidence="14 15">Binds 1 zinc ion per subunit.</text>
</comment>
<evidence type="ECO:0000256" key="16">
    <source>
        <dbReference type="SAM" id="MobiDB-lite"/>
    </source>
</evidence>
<evidence type="ECO:0000256" key="6">
    <source>
        <dbReference type="ARBA" id="ARBA00022685"/>
    </source>
</evidence>
<feature type="chain" id="PRO_5033111489" description="Neutral protease 2" evidence="15">
    <location>
        <begin position="19"/>
        <end position="413"/>
    </location>
</feature>
<dbReference type="PANTHER" id="PTHR37016">
    <property type="match status" value="1"/>
</dbReference>
<dbReference type="GO" id="GO:0006508">
    <property type="term" value="P:proteolysis"/>
    <property type="evidence" value="ECO:0007669"/>
    <property type="project" value="UniProtKB-KW"/>
</dbReference>
<gene>
    <name evidence="17" type="ORF">BDV39DRAFT_207656</name>
</gene>
<proteinExistence type="inferred from homology"/>
<feature type="compositionally biased region" description="Low complexity" evidence="16">
    <location>
        <begin position="208"/>
        <end position="266"/>
    </location>
</feature>
<evidence type="ECO:0000256" key="4">
    <source>
        <dbReference type="ARBA" id="ARBA00022525"/>
    </source>
</evidence>
<keyword evidence="8 15" id="KW-0732">Signal</keyword>
<dbReference type="InterPro" id="IPR024079">
    <property type="entry name" value="MetalloPept_cat_dom_sf"/>
</dbReference>
<dbReference type="PRINTS" id="PR00768">
    <property type="entry name" value="DEUTEROLYSIN"/>
</dbReference>
<reference evidence="18" key="1">
    <citation type="submission" date="2019-04" db="EMBL/GenBank/DDBJ databases">
        <title>Friends and foes A comparative genomics studyof 23 Aspergillus species from section Flavi.</title>
        <authorList>
            <consortium name="DOE Joint Genome Institute"/>
            <person name="Kjaerbolling I."/>
            <person name="Vesth T."/>
            <person name="Frisvad J.C."/>
            <person name="Nybo J.L."/>
            <person name="Theobald S."/>
            <person name="Kildgaard S."/>
            <person name="Isbrandt T."/>
            <person name="Kuo A."/>
            <person name="Sato A."/>
            <person name="Lyhne E.K."/>
            <person name="Kogle M.E."/>
            <person name="Wiebenga A."/>
            <person name="Kun R.S."/>
            <person name="Lubbers R.J."/>
            <person name="Makela M.R."/>
            <person name="Barry K."/>
            <person name="Chovatia M."/>
            <person name="Clum A."/>
            <person name="Daum C."/>
            <person name="Haridas S."/>
            <person name="He G."/>
            <person name="LaButti K."/>
            <person name="Lipzen A."/>
            <person name="Mondo S."/>
            <person name="Riley R."/>
            <person name="Salamov A."/>
            <person name="Simmons B.A."/>
            <person name="Magnuson J.K."/>
            <person name="Henrissat B."/>
            <person name="Mortensen U.H."/>
            <person name="Larsen T.O."/>
            <person name="Devries R.P."/>
            <person name="Grigoriev I.V."/>
            <person name="Machida M."/>
            <person name="Baker S.E."/>
            <person name="Andersen M.R."/>
        </authorList>
    </citation>
    <scope>NUCLEOTIDE SEQUENCE [LARGE SCALE GENOMIC DNA]</scope>
    <source>
        <strain evidence="18">CBS 130017</strain>
    </source>
</reference>
<name>A0A5N6WVU1_9EURO</name>
<evidence type="ECO:0000256" key="15">
    <source>
        <dbReference type="RuleBase" id="RU361126"/>
    </source>
</evidence>
<dbReference type="EMBL" id="ML741815">
    <property type="protein sequence ID" value="KAE8324742.1"/>
    <property type="molecule type" value="Genomic_DNA"/>
</dbReference>
<keyword evidence="10 14" id="KW-0862">Zinc</keyword>
<evidence type="ECO:0000256" key="3">
    <source>
        <dbReference type="ARBA" id="ARBA00010279"/>
    </source>
</evidence>
<accession>A0A5N6WVU1</accession>
<evidence type="ECO:0000256" key="1">
    <source>
        <dbReference type="ARBA" id="ARBA00001187"/>
    </source>
</evidence>
<keyword evidence="18" id="KW-1185">Reference proteome</keyword>
<comment type="subcellular location">
    <subcellularLocation>
        <location evidence="2 15">Secreted</location>
    </subcellularLocation>
</comment>
<feature type="region of interest" description="Disordered" evidence="16">
    <location>
        <begin position="205"/>
        <end position="413"/>
    </location>
</feature>
<dbReference type="GO" id="GO:0005576">
    <property type="term" value="C:extracellular region"/>
    <property type="evidence" value="ECO:0007669"/>
    <property type="project" value="UniProtKB-SubCell"/>
</dbReference>
<comment type="similarity">
    <text evidence="3 15">Belongs to the peptidase M35 family.</text>
</comment>
<evidence type="ECO:0000256" key="13">
    <source>
        <dbReference type="PIRSR" id="PIRSR601384-1"/>
    </source>
</evidence>
<evidence type="ECO:0000313" key="18">
    <source>
        <dbReference type="Proteomes" id="UP000325945"/>
    </source>
</evidence>
<dbReference type="CDD" id="cd11008">
    <property type="entry name" value="M35_deuterolysin_like"/>
    <property type="match status" value="1"/>
</dbReference>
<evidence type="ECO:0000313" key="17">
    <source>
        <dbReference type="EMBL" id="KAE8324742.1"/>
    </source>
</evidence>
<evidence type="ECO:0000256" key="12">
    <source>
        <dbReference type="ARBA" id="ARBA00023145"/>
    </source>
</evidence>
<keyword evidence="9 15" id="KW-0378">Hydrolase</keyword>
<dbReference type="EC" id="3.4.24.39" evidence="15"/>
<feature type="compositionally biased region" description="Low complexity" evidence="16">
    <location>
        <begin position="380"/>
        <end position="413"/>
    </location>
</feature>
<feature type="binding site" evidence="14">
    <location>
        <position position="161"/>
    </location>
    <ligand>
        <name>Zn(2+)</name>
        <dbReference type="ChEBI" id="CHEBI:29105"/>
        <note>catalytic</note>
    </ligand>
</feature>
<dbReference type="Gene3D" id="3.40.390.10">
    <property type="entry name" value="Collagenase (Catalytic Domain)"/>
    <property type="match status" value="1"/>
</dbReference>
<keyword evidence="6 15" id="KW-0165">Cleavage on pair of basic residues</keyword>
<evidence type="ECO:0000256" key="7">
    <source>
        <dbReference type="ARBA" id="ARBA00022723"/>
    </source>
</evidence>
<comment type="catalytic activity">
    <reaction evidence="1 15">
        <text>Preferential cleavage of bonds with hydrophobic residues in P1'. Also 3-Asn-|-Gln-4 and 8-Gly-|-Ser-9 bonds in insulin B chain.</text>
        <dbReference type="EC" id="3.4.24.39"/>
    </reaction>
</comment>
<feature type="compositionally biased region" description="Polar residues" evidence="16">
    <location>
        <begin position="356"/>
        <end position="372"/>
    </location>
</feature>
<keyword evidence="5 15" id="KW-0645">Protease</keyword>
<dbReference type="Pfam" id="PF02102">
    <property type="entry name" value="Peptidase_M35"/>
    <property type="match status" value="1"/>
</dbReference>
<feature type="binding site" evidence="14">
    <location>
        <position position="157"/>
    </location>
    <ligand>
        <name>Zn(2+)</name>
        <dbReference type="ChEBI" id="CHEBI:29105"/>
        <note>catalytic</note>
    </ligand>
</feature>
<evidence type="ECO:0000256" key="5">
    <source>
        <dbReference type="ARBA" id="ARBA00022670"/>
    </source>
</evidence>
<keyword evidence="11 15" id="KW-0482">Metalloprotease</keyword>
<comment type="function">
    <text evidence="15">Secreted metalloproteinase that allows assimilation of proteinaceous substrates. Shows high activities on basic nuclear substrates such as histone and protamine.</text>
</comment>
<dbReference type="AlphaFoldDB" id="A0A5N6WVU1"/>
<dbReference type="GO" id="GO:0004222">
    <property type="term" value="F:metalloendopeptidase activity"/>
    <property type="evidence" value="ECO:0007669"/>
    <property type="project" value="InterPro"/>
</dbReference>
<dbReference type="PANTHER" id="PTHR37016:SF7">
    <property type="entry name" value="NEUTRAL PROTEASE 2"/>
    <property type="match status" value="1"/>
</dbReference>
<evidence type="ECO:0000256" key="8">
    <source>
        <dbReference type="ARBA" id="ARBA00022729"/>
    </source>
</evidence>
<evidence type="ECO:0000256" key="14">
    <source>
        <dbReference type="PIRSR" id="PIRSR601384-2"/>
    </source>
</evidence>
<keyword evidence="7 14" id="KW-0479">Metal-binding</keyword>
<feature type="signal peptide" evidence="15">
    <location>
        <begin position="1"/>
        <end position="18"/>
    </location>
</feature>
<organism evidence="17 18">
    <name type="scientific">Aspergillus sergii</name>
    <dbReference type="NCBI Taxonomy" id="1034303"/>
    <lineage>
        <taxon>Eukaryota</taxon>
        <taxon>Fungi</taxon>
        <taxon>Dikarya</taxon>
        <taxon>Ascomycota</taxon>
        <taxon>Pezizomycotina</taxon>
        <taxon>Eurotiomycetes</taxon>
        <taxon>Eurotiomycetidae</taxon>
        <taxon>Eurotiales</taxon>
        <taxon>Aspergillaceae</taxon>
        <taxon>Aspergillus</taxon>
        <taxon>Aspergillus subgen. Circumdati</taxon>
    </lineage>
</organism>
<protein>
    <recommendedName>
        <fullName evidence="15">Neutral protease 2</fullName>
        <ecNumber evidence="15">3.4.24.39</ecNumber>
    </recommendedName>
    <alternativeName>
        <fullName evidence="15">Deuterolysin</fullName>
    </alternativeName>
</protein>
<evidence type="ECO:0000256" key="10">
    <source>
        <dbReference type="ARBA" id="ARBA00022833"/>
    </source>
</evidence>
<keyword evidence="12" id="KW-0865">Zymogen</keyword>
<dbReference type="Proteomes" id="UP000325945">
    <property type="component" value="Unassembled WGS sequence"/>
</dbReference>
<dbReference type="GO" id="GO:0046872">
    <property type="term" value="F:metal ion binding"/>
    <property type="evidence" value="ECO:0007669"/>
    <property type="project" value="UniProtKB-KW"/>
</dbReference>
<dbReference type="SUPFAM" id="SSF55486">
    <property type="entry name" value="Metalloproteases ('zincins'), catalytic domain"/>
    <property type="match status" value="1"/>
</dbReference>
<keyword evidence="4 15" id="KW-0964">Secreted</keyword>